<dbReference type="SUPFAM" id="SSF81653">
    <property type="entry name" value="Calcium ATPase, transduction domain A"/>
    <property type="match status" value="1"/>
</dbReference>
<dbReference type="NCBIfam" id="TIGR01494">
    <property type="entry name" value="ATPase_P-type"/>
    <property type="match status" value="2"/>
</dbReference>
<name>A0ABV5TSY6_9ACTN</name>
<dbReference type="InterPro" id="IPR008250">
    <property type="entry name" value="ATPase_P-typ_transduc_dom_A_sf"/>
</dbReference>
<feature type="transmembrane region" description="Helical" evidence="6">
    <location>
        <begin position="66"/>
        <end position="84"/>
    </location>
</feature>
<reference evidence="8 9" key="1">
    <citation type="submission" date="2024-09" db="EMBL/GenBank/DDBJ databases">
        <authorList>
            <person name="Sun Q."/>
            <person name="Mori K."/>
        </authorList>
    </citation>
    <scope>NUCLEOTIDE SEQUENCE [LARGE SCALE GENOMIC DNA]</scope>
    <source>
        <strain evidence="8 9">JCM 3028</strain>
    </source>
</reference>
<keyword evidence="2 6" id="KW-0812">Transmembrane</keyword>
<dbReference type="SFLD" id="SFLDG00002">
    <property type="entry name" value="C1.7:_P-type_atpase_like"/>
    <property type="match status" value="1"/>
</dbReference>
<keyword evidence="5 6" id="KW-0472">Membrane</keyword>
<keyword evidence="9" id="KW-1185">Reference proteome</keyword>
<dbReference type="PROSITE" id="PS00154">
    <property type="entry name" value="ATPASE_E1_E2"/>
    <property type="match status" value="1"/>
</dbReference>
<feature type="transmembrane region" description="Helical" evidence="6">
    <location>
        <begin position="245"/>
        <end position="271"/>
    </location>
</feature>
<evidence type="ECO:0000256" key="4">
    <source>
        <dbReference type="ARBA" id="ARBA00022989"/>
    </source>
</evidence>
<evidence type="ECO:0000313" key="8">
    <source>
        <dbReference type="EMBL" id="MFB9682157.1"/>
    </source>
</evidence>
<dbReference type="Proteomes" id="UP001589610">
    <property type="component" value="Unassembled WGS sequence"/>
</dbReference>
<evidence type="ECO:0000259" key="7">
    <source>
        <dbReference type="Pfam" id="PF00122"/>
    </source>
</evidence>
<dbReference type="Gene3D" id="2.70.150.10">
    <property type="entry name" value="Calcium-transporting ATPase, cytoplasmic transduction domain A"/>
    <property type="match status" value="1"/>
</dbReference>
<dbReference type="InterPro" id="IPR023298">
    <property type="entry name" value="ATPase_P-typ_TM_dom_sf"/>
</dbReference>
<dbReference type="PANTHER" id="PTHR42861">
    <property type="entry name" value="CALCIUM-TRANSPORTING ATPASE"/>
    <property type="match status" value="1"/>
</dbReference>
<dbReference type="EMBL" id="JBHMBS010000047">
    <property type="protein sequence ID" value="MFB9682157.1"/>
    <property type="molecule type" value="Genomic_DNA"/>
</dbReference>
<dbReference type="InterPro" id="IPR001757">
    <property type="entry name" value="P_typ_ATPase"/>
</dbReference>
<evidence type="ECO:0000256" key="2">
    <source>
        <dbReference type="ARBA" id="ARBA00022692"/>
    </source>
</evidence>
<proteinExistence type="predicted"/>
<keyword evidence="3" id="KW-1278">Translocase</keyword>
<feature type="transmembrane region" description="Helical" evidence="6">
    <location>
        <begin position="713"/>
        <end position="732"/>
    </location>
</feature>
<gene>
    <name evidence="8" type="ORF">ACFFRH_42365</name>
</gene>
<evidence type="ECO:0000256" key="3">
    <source>
        <dbReference type="ARBA" id="ARBA00022967"/>
    </source>
</evidence>
<feature type="transmembrane region" description="Helical" evidence="6">
    <location>
        <begin position="744"/>
        <end position="767"/>
    </location>
</feature>
<feature type="transmembrane region" description="Helical" evidence="6">
    <location>
        <begin position="598"/>
        <end position="617"/>
    </location>
</feature>
<feature type="transmembrane region" description="Helical" evidence="6">
    <location>
        <begin position="213"/>
        <end position="233"/>
    </location>
</feature>
<dbReference type="InterPro" id="IPR059000">
    <property type="entry name" value="ATPase_P-type_domA"/>
</dbReference>
<dbReference type="InterPro" id="IPR044492">
    <property type="entry name" value="P_typ_ATPase_HD_dom"/>
</dbReference>
<dbReference type="SFLD" id="SFLDS00003">
    <property type="entry name" value="Haloacid_Dehalogenase"/>
    <property type="match status" value="1"/>
</dbReference>
<dbReference type="SUPFAM" id="SSF81665">
    <property type="entry name" value="Calcium ATPase, transmembrane domain M"/>
    <property type="match status" value="1"/>
</dbReference>
<protein>
    <submittedName>
        <fullName evidence="8">HAD-IC family P-type ATPase</fullName>
    </submittedName>
</protein>
<evidence type="ECO:0000256" key="6">
    <source>
        <dbReference type="SAM" id="Phobius"/>
    </source>
</evidence>
<dbReference type="SFLD" id="SFLDF00027">
    <property type="entry name" value="p-type_atpase"/>
    <property type="match status" value="1"/>
</dbReference>
<comment type="caution">
    <text evidence="8">The sequence shown here is derived from an EMBL/GenBank/DDBJ whole genome shotgun (WGS) entry which is preliminary data.</text>
</comment>
<feature type="transmembrane region" description="Helical" evidence="6">
    <location>
        <begin position="687"/>
        <end position="706"/>
    </location>
</feature>
<dbReference type="SUPFAM" id="SSF56784">
    <property type="entry name" value="HAD-like"/>
    <property type="match status" value="1"/>
</dbReference>
<feature type="transmembrane region" description="Helical" evidence="6">
    <location>
        <begin position="37"/>
        <end position="60"/>
    </location>
</feature>
<dbReference type="Pfam" id="PF00702">
    <property type="entry name" value="Hydrolase"/>
    <property type="match status" value="1"/>
</dbReference>
<feature type="domain" description="P-type ATPase A" evidence="7">
    <location>
        <begin position="99"/>
        <end position="195"/>
    </location>
</feature>
<dbReference type="Gene3D" id="1.20.1110.10">
    <property type="entry name" value="Calcium-transporting ATPase, transmembrane domain"/>
    <property type="match status" value="1"/>
</dbReference>
<dbReference type="InterPro" id="IPR023214">
    <property type="entry name" value="HAD_sf"/>
</dbReference>
<dbReference type="InterPro" id="IPR036412">
    <property type="entry name" value="HAD-like_sf"/>
</dbReference>
<dbReference type="InterPro" id="IPR023299">
    <property type="entry name" value="ATPase_P-typ_cyto_dom_N"/>
</dbReference>
<evidence type="ECO:0000313" key="9">
    <source>
        <dbReference type="Proteomes" id="UP001589610"/>
    </source>
</evidence>
<dbReference type="PRINTS" id="PR00120">
    <property type="entry name" value="HATPASE"/>
</dbReference>
<dbReference type="PRINTS" id="PR00119">
    <property type="entry name" value="CATATPASE"/>
</dbReference>
<dbReference type="Gene3D" id="3.40.1110.10">
    <property type="entry name" value="Calcium-transporting ATPase, cytoplasmic domain N"/>
    <property type="match status" value="1"/>
</dbReference>
<dbReference type="RefSeq" id="WP_386163719.1">
    <property type="nucleotide sequence ID" value="NZ_JBHMBS010000047.1"/>
</dbReference>
<feature type="transmembrane region" description="Helical" evidence="6">
    <location>
        <begin position="653"/>
        <end position="675"/>
    </location>
</feature>
<comment type="subcellular location">
    <subcellularLocation>
        <location evidence="1">Cell membrane</location>
        <topology evidence="1">Multi-pass membrane protein</topology>
    </subcellularLocation>
</comment>
<keyword evidence="4 6" id="KW-1133">Transmembrane helix</keyword>
<dbReference type="Gene3D" id="3.40.50.1000">
    <property type="entry name" value="HAD superfamily/HAD-like"/>
    <property type="match status" value="1"/>
</dbReference>
<evidence type="ECO:0000256" key="5">
    <source>
        <dbReference type="ARBA" id="ARBA00023136"/>
    </source>
</evidence>
<evidence type="ECO:0000256" key="1">
    <source>
        <dbReference type="ARBA" id="ARBA00004651"/>
    </source>
</evidence>
<accession>A0ABV5TSY6</accession>
<dbReference type="InterPro" id="IPR018303">
    <property type="entry name" value="ATPase_P-typ_P_site"/>
</dbReference>
<dbReference type="Pfam" id="PF00122">
    <property type="entry name" value="E1-E2_ATPase"/>
    <property type="match status" value="1"/>
</dbReference>
<organism evidence="8 9">
    <name type="scientific">Streptosporangium vulgare</name>
    <dbReference type="NCBI Taxonomy" id="46190"/>
    <lineage>
        <taxon>Bacteria</taxon>
        <taxon>Bacillati</taxon>
        <taxon>Actinomycetota</taxon>
        <taxon>Actinomycetes</taxon>
        <taxon>Streptosporangiales</taxon>
        <taxon>Streptosporangiaceae</taxon>
        <taxon>Streptosporangium</taxon>
    </lineage>
</organism>
<feature type="transmembrane region" description="Helical" evidence="6">
    <location>
        <begin position="623"/>
        <end position="641"/>
    </location>
</feature>
<sequence length="792" mass="83440">MEQVAERGLTSAEVAERVAAGQANDVRRRSSRSVSAIVRANVLTLFNGVIGALWVLIMIFGEWQDGLFGLVIVANAGIGIVQELRAKRTLDRLAIVNESPVRVRRDGSDTEIPPRQVVLGDLVLLSSGDQLLVDGEVVDADGLEADESLLTGEADPVHKRPGDEVLSGSFVVAGRGRYVATRVGRDAYAARLAEEASAFSLSHSELREGVTRFIKYVTWLVIPIGALLTWSQVSRQTSVGEAVTGTVAGIVTMIPEGLVLMTSIAFAVGVIRLGRRRCLVQELPAIEILARVDTLCLDKTGTLTSGGMELDEVRPLRDDLPVHEALGALANLDPDPNPTARAVQARYPESPGWTATAKVPFSSARKWSGAEFDDHGGWVLGAPDVLLPPGTPGYDEAGALAATGLRVLALCRVASLRDPDDLGTVEAAAVVVLRQRIRPDAAETLAYFAGQRVTVKVISGDNPESVSAIATSLGIPGGERAVDARTLPEDDPEKLAEIMEANTVFGRVSPHQKRLFVGALQSRGHTVAMTGDGVNDVLALKDADLGVAMGSGSGATRAVAQVVLMDDGFASLPSVVGEGRRVLANIERVAGLFLTKTFYAIVLSLLTGVIGLAFPFAPRHSTLINALTIGVPAFFLALAPSNERARSGFVPRVLRLAVPAGIICATAVYLSYWIAQSGSATLEESRTSAVITLFVAAWWVLVLVARPYVWWRVLLVAAMAGLFALALTVPFAREFFALTLGGPAAGLTAAGLGVAAGVVLTGVFVIARSRRAAPGPGDIKSAQDRPADTLGA</sequence>